<dbReference type="EMBL" id="JBHSBC010000011">
    <property type="protein sequence ID" value="MFC3980786.1"/>
    <property type="molecule type" value="Genomic_DNA"/>
</dbReference>
<dbReference type="Gene3D" id="1.10.443.10">
    <property type="entry name" value="Intergrase catalytic core"/>
    <property type="match status" value="2"/>
</dbReference>
<evidence type="ECO:0000256" key="1">
    <source>
        <dbReference type="ARBA" id="ARBA00023172"/>
    </source>
</evidence>
<dbReference type="PROSITE" id="PS51898">
    <property type="entry name" value="TYR_RECOMBINASE"/>
    <property type="match status" value="1"/>
</dbReference>
<dbReference type="Proteomes" id="UP001595698">
    <property type="component" value="Unassembled WGS sequence"/>
</dbReference>
<dbReference type="InterPro" id="IPR011010">
    <property type="entry name" value="DNA_brk_join_enz"/>
</dbReference>
<dbReference type="RefSeq" id="WP_386189776.1">
    <property type="nucleotide sequence ID" value="NZ_JBHSBC010000011.1"/>
</dbReference>
<dbReference type="InterPro" id="IPR013762">
    <property type="entry name" value="Integrase-like_cat_sf"/>
</dbReference>
<evidence type="ECO:0000259" key="3">
    <source>
        <dbReference type="PROSITE" id="PS51898"/>
    </source>
</evidence>
<feature type="domain" description="Tyr recombinase" evidence="3">
    <location>
        <begin position="1"/>
        <end position="143"/>
    </location>
</feature>
<evidence type="ECO:0000313" key="4">
    <source>
        <dbReference type="EMBL" id="MFC3980786.1"/>
    </source>
</evidence>
<feature type="region of interest" description="Disordered" evidence="2">
    <location>
        <begin position="149"/>
        <end position="168"/>
    </location>
</feature>
<name>A0ABV8EYS7_9ACTN</name>
<evidence type="ECO:0000313" key="5">
    <source>
        <dbReference type="Proteomes" id="UP001595698"/>
    </source>
</evidence>
<comment type="caution">
    <text evidence="4">The sequence shown here is derived from an EMBL/GenBank/DDBJ whole genome shotgun (WGS) entry which is preliminary data.</text>
</comment>
<reference evidence="5" key="1">
    <citation type="journal article" date="2019" name="Int. J. Syst. Evol. Microbiol.">
        <title>The Global Catalogue of Microorganisms (GCM) 10K type strain sequencing project: providing services to taxonomists for standard genome sequencing and annotation.</title>
        <authorList>
            <consortium name="The Broad Institute Genomics Platform"/>
            <consortium name="The Broad Institute Genome Sequencing Center for Infectious Disease"/>
            <person name="Wu L."/>
            <person name="Ma J."/>
        </authorList>
    </citation>
    <scope>NUCLEOTIDE SEQUENCE [LARGE SCALE GENOMIC DNA]</scope>
    <source>
        <strain evidence="5">TBRC 7912</strain>
    </source>
</reference>
<protein>
    <submittedName>
        <fullName evidence="4">Tyrosine-type recombinase/integrase</fullName>
    </submittedName>
</protein>
<dbReference type="InterPro" id="IPR002104">
    <property type="entry name" value="Integrase_catalytic"/>
</dbReference>
<accession>A0ABV8EYS7</accession>
<gene>
    <name evidence="4" type="ORF">ACFOYY_11685</name>
</gene>
<keyword evidence="5" id="KW-1185">Reference proteome</keyword>
<proteinExistence type="predicted"/>
<organism evidence="4 5">
    <name type="scientific">Streptosporangium jomthongense</name>
    <dbReference type="NCBI Taxonomy" id="1193683"/>
    <lineage>
        <taxon>Bacteria</taxon>
        <taxon>Bacillati</taxon>
        <taxon>Actinomycetota</taxon>
        <taxon>Actinomycetes</taxon>
        <taxon>Streptosporangiales</taxon>
        <taxon>Streptosporangiaceae</taxon>
        <taxon>Streptosporangium</taxon>
    </lineage>
</organism>
<dbReference type="SUPFAM" id="SSF56349">
    <property type="entry name" value="DNA breaking-rejoining enzymes"/>
    <property type="match status" value="1"/>
</dbReference>
<keyword evidence="1" id="KW-0233">DNA recombination</keyword>
<evidence type="ECO:0000256" key="2">
    <source>
        <dbReference type="SAM" id="MobiDB-lite"/>
    </source>
</evidence>
<sequence>MATFAGLRWGELAGLQRQDIDIETGVVRIRRQLISITGQGLVFTDPKSEAGKRTVAMPGLILDDIRAHLNDFTLEPDDALVFIGPDNGPLRNVNFNRRVWSKALAANAGASTRDLMKRMGHSSSRAALIYQHSTDERQREIADKLNDLAQRAQEKPSGTQRARDRKQP</sequence>